<name>A0A395IBA6_ASPHC</name>
<dbReference type="GO" id="GO:0050821">
    <property type="term" value="P:protein stabilization"/>
    <property type="evidence" value="ECO:0007669"/>
    <property type="project" value="TreeGrafter"/>
</dbReference>
<evidence type="ECO:0000259" key="6">
    <source>
        <dbReference type="PROSITE" id="PS51501"/>
    </source>
</evidence>
<dbReference type="RefSeq" id="XP_025556409.1">
    <property type="nucleotide sequence ID" value="XM_025699598.1"/>
</dbReference>
<dbReference type="InterPro" id="IPR007853">
    <property type="entry name" value="Znf_DNL-typ"/>
</dbReference>
<gene>
    <name evidence="7" type="ORF">BO97DRAFT_466911</name>
</gene>
<protein>
    <submittedName>
        <fullName evidence="7">Mitochondrial import protein Zim17</fullName>
    </submittedName>
</protein>
<proteinExistence type="predicted"/>
<dbReference type="OrthoDB" id="512667at2759"/>
<organism evidence="7 8">
    <name type="scientific">Aspergillus homomorphus (strain CBS 101889)</name>
    <dbReference type="NCBI Taxonomy" id="1450537"/>
    <lineage>
        <taxon>Eukaryota</taxon>
        <taxon>Fungi</taxon>
        <taxon>Dikarya</taxon>
        <taxon>Ascomycota</taxon>
        <taxon>Pezizomycotina</taxon>
        <taxon>Eurotiomycetes</taxon>
        <taxon>Eurotiomycetidae</taxon>
        <taxon>Eurotiales</taxon>
        <taxon>Aspergillaceae</taxon>
        <taxon>Aspergillus</taxon>
        <taxon>Aspergillus subgen. Circumdati</taxon>
    </lineage>
</organism>
<dbReference type="GeneID" id="37203887"/>
<sequence>MRSIQSLSHGLRAIRSLPRTATLTTRNATVSSLASSSTPSRTLSHLTQRTPTSRPTTLRKIPFLTTRHKSDTTETSSANNLTDRQSNAATDAEHAEQNRLRREQEPAYQITFTCKPCGERSSHRMSKHGYHRGTVLIQCPSCSNRHVIADHLNIFFDRNSTLEDILARQGDTLLRGYVEGDMEVWENGEICLGGLLR</sequence>
<evidence type="ECO:0000256" key="3">
    <source>
        <dbReference type="ARBA" id="ARBA00022833"/>
    </source>
</evidence>
<feature type="compositionally biased region" description="Low complexity" evidence="5">
    <location>
        <begin position="31"/>
        <end position="47"/>
    </location>
</feature>
<dbReference type="EMBL" id="KZ824267">
    <property type="protein sequence ID" value="RAL17255.1"/>
    <property type="molecule type" value="Genomic_DNA"/>
</dbReference>
<dbReference type="GO" id="GO:0006457">
    <property type="term" value="P:protein folding"/>
    <property type="evidence" value="ECO:0007669"/>
    <property type="project" value="TreeGrafter"/>
</dbReference>
<feature type="compositionally biased region" description="Polar residues" evidence="5">
    <location>
        <begin position="73"/>
        <end position="89"/>
    </location>
</feature>
<reference evidence="7 8" key="1">
    <citation type="submission" date="2018-02" db="EMBL/GenBank/DDBJ databases">
        <title>The genomes of Aspergillus section Nigri reveals drivers in fungal speciation.</title>
        <authorList>
            <consortium name="DOE Joint Genome Institute"/>
            <person name="Vesth T.C."/>
            <person name="Nybo J."/>
            <person name="Theobald S."/>
            <person name="Brandl J."/>
            <person name="Frisvad J.C."/>
            <person name="Nielsen K.F."/>
            <person name="Lyhne E.K."/>
            <person name="Kogle M.E."/>
            <person name="Kuo A."/>
            <person name="Riley R."/>
            <person name="Clum A."/>
            <person name="Nolan M."/>
            <person name="Lipzen A."/>
            <person name="Salamov A."/>
            <person name="Henrissat B."/>
            <person name="Wiebenga A."/>
            <person name="De vries R.P."/>
            <person name="Grigoriev I.V."/>
            <person name="Mortensen U.H."/>
            <person name="Andersen M.R."/>
            <person name="Baker S.E."/>
        </authorList>
    </citation>
    <scope>NUCLEOTIDE SEQUENCE [LARGE SCALE GENOMIC DNA]</scope>
    <source>
        <strain evidence="7 8">CBS 101889</strain>
    </source>
</reference>
<dbReference type="PANTHER" id="PTHR20922:SF13">
    <property type="entry name" value="DNL-TYPE ZINC FINGER PROTEIN"/>
    <property type="match status" value="1"/>
</dbReference>
<dbReference type="GO" id="GO:0051087">
    <property type="term" value="F:protein-folding chaperone binding"/>
    <property type="evidence" value="ECO:0007669"/>
    <property type="project" value="TreeGrafter"/>
</dbReference>
<accession>A0A395IBA6</accession>
<dbReference type="InterPro" id="IPR024158">
    <property type="entry name" value="Mt_import_TIM15"/>
</dbReference>
<dbReference type="Pfam" id="PF05180">
    <property type="entry name" value="zf-DNL"/>
    <property type="match status" value="1"/>
</dbReference>
<dbReference type="GO" id="GO:0005739">
    <property type="term" value="C:mitochondrion"/>
    <property type="evidence" value="ECO:0007669"/>
    <property type="project" value="TreeGrafter"/>
</dbReference>
<dbReference type="PANTHER" id="PTHR20922">
    <property type="entry name" value="DNL-TYPE ZINC FINGER PROTEIN"/>
    <property type="match status" value="1"/>
</dbReference>
<evidence type="ECO:0000313" key="8">
    <source>
        <dbReference type="Proteomes" id="UP000248961"/>
    </source>
</evidence>
<dbReference type="STRING" id="1450537.A0A395IBA6"/>
<keyword evidence="3" id="KW-0862">Zinc</keyword>
<dbReference type="AlphaFoldDB" id="A0A395IBA6"/>
<dbReference type="PROSITE" id="PS51501">
    <property type="entry name" value="ZF_DNL"/>
    <property type="match status" value="1"/>
</dbReference>
<feature type="compositionally biased region" description="Basic and acidic residues" evidence="5">
    <location>
        <begin position="91"/>
        <end position="104"/>
    </location>
</feature>
<evidence type="ECO:0000256" key="2">
    <source>
        <dbReference type="ARBA" id="ARBA00022771"/>
    </source>
</evidence>
<dbReference type="GO" id="GO:0008270">
    <property type="term" value="F:zinc ion binding"/>
    <property type="evidence" value="ECO:0007669"/>
    <property type="project" value="UniProtKB-KW"/>
</dbReference>
<evidence type="ECO:0000313" key="7">
    <source>
        <dbReference type="EMBL" id="RAL17255.1"/>
    </source>
</evidence>
<evidence type="ECO:0000256" key="1">
    <source>
        <dbReference type="ARBA" id="ARBA00022723"/>
    </source>
</evidence>
<feature type="region of interest" description="Disordered" evidence="5">
    <location>
        <begin position="28"/>
        <end position="104"/>
    </location>
</feature>
<keyword evidence="2 4" id="KW-0863">Zinc-finger</keyword>
<keyword evidence="1" id="KW-0479">Metal-binding</keyword>
<evidence type="ECO:0000256" key="5">
    <source>
        <dbReference type="SAM" id="MobiDB-lite"/>
    </source>
</evidence>
<dbReference type="Proteomes" id="UP000248961">
    <property type="component" value="Unassembled WGS sequence"/>
</dbReference>
<dbReference type="VEuPathDB" id="FungiDB:BO97DRAFT_466911"/>
<feature type="domain" description="DNL-type" evidence="6">
    <location>
        <begin position="103"/>
        <end position="197"/>
    </location>
</feature>
<keyword evidence="8" id="KW-1185">Reference proteome</keyword>
<evidence type="ECO:0000256" key="4">
    <source>
        <dbReference type="PROSITE-ProRule" id="PRU00834"/>
    </source>
</evidence>
<dbReference type="GO" id="GO:0030150">
    <property type="term" value="P:protein import into mitochondrial matrix"/>
    <property type="evidence" value="ECO:0007669"/>
    <property type="project" value="TreeGrafter"/>
</dbReference>